<evidence type="ECO:0000256" key="1">
    <source>
        <dbReference type="ARBA" id="ARBA00006594"/>
    </source>
</evidence>
<comment type="similarity">
    <text evidence="1">Belongs to the N(4)/N(6)-methyltransferase family.</text>
</comment>
<sequence>MITKDNLKEVLQVLNFTQEEETYTHAYANGAKIMVDFKAQTIDYSPQDPNFKEGDYPSKTNPSTGFIIHRNTTTNFSSNENFVCLVAVHKLLEKGYAPKHIILEPTFKVGHGQKAYGDILVLDQEFKPLVLIENKTYGEEFNKEWENMLKNGGQLFSYYAVHKVPYLCILAFGFEAPTLLTEKHIIYTKDNEDYLRLINAKRKPQEQKRGFGNENNSNVEDYYRVWSETYQCESMDLGLFGKNIEPYHIGQKRYTLSDLEVVPYEKISTIYHKFATILRHHSIGNYENSFYILVDLFLCKVMDELQNEGKDEEEQSLDFYYKGPAADSPLKYCDRLLDLYAKGVEELFKKKVVNVKKEEIAKLFDTAKRYKGKFKKDLDALFDQQKYFNIKKFNFIEIENEEEFQLNFKILVQVADLIKKFYICKSENNQFLGDLFEGFLNRHIHQTEGRFFTPTPITNFIIHSLPPLTSNPKVLDFACGAGHFLTEFMARHKDAKVYGIEKNKDLSKVAKLACIFHNPKSPSLIIFQDALDHIHHTHSQEFEMESFDYILSNPPYSVKGFLSTLDSSVIKSYELHHSVEEKSYESNNAIECFFIERAWHFLKEGGVFALILPVSVLQKGGIYEKTRTLLLEHFKILCIVELNSRTFGSTGTQTIILCAQKLKKYSADLIEALQEVGFENADLKKDFAQNALLNAYCAFRGYPQEDFKVFLKEQSLSLALEKSFKEYFDDFNAKEPKVFKKAIPTKSQQNAWFEASSPQDKRAYKAELERYLKSETYQESLKAWQREQVLAQIHALELEKMLLFASVQEEEVLILKSPPEKKGNASNKAKIVEFLGYDWSKRKGDEGIKYTSTQTEDPDNQALSNIQSAKHIQTPLYNPSNPDDPSKLAYALKSFMGSILANTPRPNLLRYTDQDPNGYQLFSTPLSGLIDFSKSVLDKAISLNPQKARQQITSTYPIVKLETCGKFLMGGTPSRKNPQYWNGTIKWLTIGDYAEYQSITDTKERITEAGLQASNVKLVPKGAVVVSIYATIGRVGILEGEMTTNQAIVSIIPNQDFRARYLMYVIGYYKFQLLDEVITTSQKNINLGILQNMRIPKPPLQVQEQIITECAKVEKRTQELQEGIQSYQNLILAVLGVCGVAKDPKTPPIEQILKTLATLKLELEPTDPKLEALKNLVQDLPNPPADGWEMAKLGDICDFRRGPFGGSLKKEIFVKNGYKVYEQQHAIKNDFEIGNYFITQEKFDSMKSFEVIPNDLIVSCSGTIGKIAIVPSNAKQGIINQALLRLRLKNGRTNSKTLKIILDNLNNPFNERAHGVALKNVANIEVLKQIQIPLPPLEAQEQIMSVLTQIEQEIARLDDEIASLEGKEQEILKEFLRLSRERERERSQKPKVILEKLERAKALKESYLALLTHALEKAGLKPTLATLLDNLPTPPASGWDLVKLGAVCQILIGGTPSRKKPEYFKGTHLWVSIAEMDGQVITNTKEKITDEAIKVSNVKLIPKGTTLLSFKLSIGKVALAGKDLYTNEAIAGLIPKDNQVLDRFLFALFKGGAINLDLKGNNAFGKSLNSQTLNDEVKIPLPPLQEQEQIVDVIAKIEQERTALENAMKSLKGQQEATLKKYLNPDM</sequence>
<name>E7A9Q3_HELFC</name>
<evidence type="ECO:0000313" key="8">
    <source>
        <dbReference type="EMBL" id="CBY83373.1"/>
    </source>
</evidence>
<feature type="coiled-coil region" evidence="5">
    <location>
        <begin position="1340"/>
        <end position="1374"/>
    </location>
</feature>
<dbReference type="HOGENOM" id="CLU_003347_0_0_7"/>
<dbReference type="Gene3D" id="3.90.220.20">
    <property type="entry name" value="DNA methylase specificity domains"/>
    <property type="match status" value="3"/>
</dbReference>
<dbReference type="REBASE" id="29948">
    <property type="entry name" value="HfeORF12890P"/>
</dbReference>
<dbReference type="Gene3D" id="3.40.50.150">
    <property type="entry name" value="Vaccinia Virus protein VP39"/>
    <property type="match status" value="1"/>
</dbReference>
<comment type="similarity">
    <text evidence="2">Belongs to the type-I restriction system S methylase family.</text>
</comment>
<dbReference type="PROSITE" id="PS00092">
    <property type="entry name" value="N6_MTASE"/>
    <property type="match status" value="1"/>
</dbReference>
<dbReference type="CDD" id="cd02440">
    <property type="entry name" value="AdoMet_MTases"/>
    <property type="match status" value="1"/>
</dbReference>
<feature type="domain" description="Type I restriction modification DNA specificity" evidence="6">
    <location>
        <begin position="1437"/>
        <end position="1607"/>
    </location>
</feature>
<dbReference type="KEGG" id="hfe:HFELIS_12890"/>
<gene>
    <name evidence="8" type="ordered locus">Hfelis_12890</name>
</gene>
<feature type="domain" description="DNA methylase adenine-specific" evidence="7">
    <location>
        <begin position="429"/>
        <end position="680"/>
    </location>
</feature>
<dbReference type="OrthoDB" id="5298944at2"/>
<feature type="domain" description="Type I restriction modification DNA specificity" evidence="6">
    <location>
        <begin position="962"/>
        <end position="1124"/>
    </location>
</feature>
<dbReference type="Pfam" id="PF01420">
    <property type="entry name" value="Methylase_S"/>
    <property type="match status" value="3"/>
</dbReference>
<dbReference type="InterPro" id="IPR052021">
    <property type="entry name" value="Type-I_RS_S_subunit"/>
</dbReference>
<keyword evidence="4" id="KW-0238">DNA-binding</keyword>
<evidence type="ECO:0000256" key="4">
    <source>
        <dbReference type="ARBA" id="ARBA00023125"/>
    </source>
</evidence>
<dbReference type="eggNOG" id="COG0286">
    <property type="taxonomic scope" value="Bacteria"/>
</dbReference>
<dbReference type="GO" id="GO:0009307">
    <property type="term" value="P:DNA restriction-modification system"/>
    <property type="evidence" value="ECO:0007669"/>
    <property type="project" value="UniProtKB-KW"/>
</dbReference>
<proteinExistence type="inferred from homology"/>
<dbReference type="PRINTS" id="PR00507">
    <property type="entry name" value="N12N6MTFRASE"/>
</dbReference>
<dbReference type="GeneID" id="36134103"/>
<evidence type="ECO:0000256" key="5">
    <source>
        <dbReference type="SAM" id="Coils"/>
    </source>
</evidence>
<feature type="domain" description="Type I restriction modification DNA specificity" evidence="6">
    <location>
        <begin position="1186"/>
        <end position="1355"/>
    </location>
</feature>
<dbReference type="InterPro" id="IPR000055">
    <property type="entry name" value="Restrct_endonuc_typeI_TRD"/>
</dbReference>
<dbReference type="GO" id="GO:0003677">
    <property type="term" value="F:DNA binding"/>
    <property type="evidence" value="ECO:0007669"/>
    <property type="project" value="UniProtKB-KW"/>
</dbReference>
<dbReference type="RefSeq" id="WP_013469737.1">
    <property type="nucleotide sequence ID" value="NC_014810.2"/>
</dbReference>
<evidence type="ECO:0000256" key="2">
    <source>
        <dbReference type="ARBA" id="ARBA00010923"/>
    </source>
</evidence>
<evidence type="ECO:0000256" key="3">
    <source>
        <dbReference type="ARBA" id="ARBA00022747"/>
    </source>
</evidence>
<keyword evidence="3" id="KW-0680">Restriction system</keyword>
<evidence type="ECO:0000259" key="6">
    <source>
        <dbReference type="Pfam" id="PF01420"/>
    </source>
</evidence>
<keyword evidence="5" id="KW-0175">Coiled coil</keyword>
<accession>E7A9Q3</accession>
<organism evidence="8 9">
    <name type="scientific">Helicobacter felis (strain ATCC 49179 / CCUG 28539 / NCTC 12436 / CS1)</name>
    <dbReference type="NCBI Taxonomy" id="936155"/>
    <lineage>
        <taxon>Bacteria</taxon>
        <taxon>Pseudomonadati</taxon>
        <taxon>Campylobacterota</taxon>
        <taxon>Epsilonproteobacteria</taxon>
        <taxon>Campylobacterales</taxon>
        <taxon>Helicobacteraceae</taxon>
        <taxon>Helicobacter</taxon>
    </lineage>
</organism>
<evidence type="ECO:0000313" key="9">
    <source>
        <dbReference type="Proteomes" id="UP000007934"/>
    </source>
</evidence>
<dbReference type="CDD" id="cd17244">
    <property type="entry name" value="RMtype1_S_Apa101655I-TRD2-CR2_like"/>
    <property type="match status" value="1"/>
</dbReference>
<dbReference type="InterPro" id="IPR029063">
    <property type="entry name" value="SAM-dependent_MTases_sf"/>
</dbReference>
<keyword evidence="9" id="KW-1185">Reference proteome</keyword>
<dbReference type="eggNOG" id="COG0732">
    <property type="taxonomic scope" value="Bacteria"/>
</dbReference>
<reference evidence="8 9" key="1">
    <citation type="journal article" date="2011" name="Genome Biol. Evol.">
        <title>Comparative whole genome sequence analysis of the carcinogenic bacterial model pathogen Helicobacter felis.</title>
        <authorList>
            <person name="Arnold I.C."/>
            <person name="Zigova Z."/>
            <person name="Holden M."/>
            <person name="Lawley T.D."/>
            <person name="Rad R."/>
            <person name="Dougan G."/>
            <person name="Falkow S."/>
            <person name="Bentley S.D."/>
            <person name="Muller A."/>
        </authorList>
    </citation>
    <scope>NUCLEOTIDE SEQUENCE [LARGE SCALE GENOMIC DNA]</scope>
    <source>
        <strain evidence="9">ATCC 49179 / CCUG 28539 / NCTC 12436 / CS1</strain>
    </source>
</reference>
<dbReference type="EMBL" id="FQ670179">
    <property type="protein sequence ID" value="CBY83373.1"/>
    <property type="molecule type" value="Genomic_DNA"/>
</dbReference>
<dbReference type="PANTHER" id="PTHR30408">
    <property type="entry name" value="TYPE-1 RESTRICTION ENZYME ECOKI SPECIFICITY PROTEIN"/>
    <property type="match status" value="1"/>
</dbReference>
<dbReference type="Pfam" id="PF02384">
    <property type="entry name" value="N6_Mtase"/>
    <property type="match status" value="1"/>
</dbReference>
<evidence type="ECO:0000259" key="7">
    <source>
        <dbReference type="Pfam" id="PF02384"/>
    </source>
</evidence>
<dbReference type="PANTHER" id="PTHR30408:SF12">
    <property type="entry name" value="TYPE I RESTRICTION ENZYME MJAVIII SPECIFICITY SUBUNIT"/>
    <property type="match status" value="1"/>
</dbReference>
<dbReference type="InterPro" id="IPR003356">
    <property type="entry name" value="DNA_methylase_A-5"/>
</dbReference>
<dbReference type="InterPro" id="IPR044946">
    <property type="entry name" value="Restrct_endonuc_typeI_TRD_sf"/>
</dbReference>
<protein>
    <submittedName>
        <fullName evidence="8">Type II restriction-modification enzyme</fullName>
    </submittedName>
</protein>
<dbReference type="SUPFAM" id="SSF53335">
    <property type="entry name" value="S-adenosyl-L-methionine-dependent methyltransferases"/>
    <property type="match status" value="1"/>
</dbReference>
<dbReference type="InterPro" id="IPR002052">
    <property type="entry name" value="DNA_methylase_N6_adenine_CS"/>
</dbReference>
<dbReference type="GO" id="GO:0032259">
    <property type="term" value="P:methylation"/>
    <property type="evidence" value="ECO:0007669"/>
    <property type="project" value="InterPro"/>
</dbReference>
<dbReference type="Proteomes" id="UP000007934">
    <property type="component" value="Chromosome"/>
</dbReference>
<dbReference type="STRING" id="936155.HFELIS_12890"/>
<dbReference type="GO" id="GO:0008170">
    <property type="term" value="F:N-methyltransferase activity"/>
    <property type="evidence" value="ECO:0007669"/>
    <property type="project" value="InterPro"/>
</dbReference>
<dbReference type="SUPFAM" id="SSF116734">
    <property type="entry name" value="DNA methylase specificity domain"/>
    <property type="match status" value="3"/>
</dbReference>